<evidence type="ECO:0000313" key="2">
    <source>
        <dbReference type="Proteomes" id="UP000053558"/>
    </source>
</evidence>
<comment type="caution">
    <text evidence="1">The sequence shown here is derived from an EMBL/GenBank/DDBJ whole genome shotgun (WGS) entry which is preliminary data.</text>
</comment>
<dbReference type="GeneID" id="19201933"/>
<accession>A0A5M3MR56</accession>
<gene>
    <name evidence="1" type="ORF">CONPUDRAFT_144325</name>
</gene>
<organism evidence="1 2">
    <name type="scientific">Coniophora puteana (strain RWD-64-598)</name>
    <name type="common">Brown rot fungus</name>
    <dbReference type="NCBI Taxonomy" id="741705"/>
    <lineage>
        <taxon>Eukaryota</taxon>
        <taxon>Fungi</taxon>
        <taxon>Dikarya</taxon>
        <taxon>Basidiomycota</taxon>
        <taxon>Agaricomycotina</taxon>
        <taxon>Agaricomycetes</taxon>
        <taxon>Agaricomycetidae</taxon>
        <taxon>Boletales</taxon>
        <taxon>Coniophorineae</taxon>
        <taxon>Coniophoraceae</taxon>
        <taxon>Coniophora</taxon>
    </lineage>
</organism>
<sequence length="525" mass="59351">MQDVPACLLPPELLQDIFVECMKLAHAENISWRYHVCHRNCLLDWVYVTHVCRYWRAAALASSQLWSHVVMVFPQWAEAMVERSKNHPLTVSWTDLTMTSTRAKEYSNLIVPNTQQFDELLFTGTADFVCILAGFMQSRGTSLRSLSCIAPIHQVARPLYFKFAAFRQLKKLNLMRVDMSFLENVSQVWSGMRALEELTLFGSFAWCDKLEEPVELPSLKYTHLRGVLRHIGRFLASIRTQSPLRYLAAESDRSVRYLPSGLPIVFRQLFVDNTLCGEIGKDKYPPDLSAYHCSLQITLETTDRHLPNPGAQVAPFQLTGWRRQCTNASEIISWAKEGSIPFLPQADRSHQPSGITELDDLKPAILFSGECAERDQDEIHIAVLSGLAQAFSLSSVVVLSLSEGPFLYWPDAIEAMHQFLRGMTSMQLLDVEGVHLGLITNSLMPRGSNVPAPRLTHLWLTNIDFYARSPFDLYADPAVTLSTCLASRGRSLSKLCISGCTNMDRQEKAKLQRMDVEVYISEADE</sequence>
<keyword evidence="2" id="KW-1185">Reference proteome</keyword>
<name>A0A5M3MR56_CONPW</name>
<reference evidence="2" key="1">
    <citation type="journal article" date="2012" name="Science">
        <title>The Paleozoic origin of enzymatic lignin decomposition reconstructed from 31 fungal genomes.</title>
        <authorList>
            <person name="Floudas D."/>
            <person name="Binder M."/>
            <person name="Riley R."/>
            <person name="Barry K."/>
            <person name="Blanchette R.A."/>
            <person name="Henrissat B."/>
            <person name="Martinez A.T."/>
            <person name="Otillar R."/>
            <person name="Spatafora J.W."/>
            <person name="Yadav J.S."/>
            <person name="Aerts A."/>
            <person name="Benoit I."/>
            <person name="Boyd A."/>
            <person name="Carlson A."/>
            <person name="Copeland A."/>
            <person name="Coutinho P.M."/>
            <person name="de Vries R.P."/>
            <person name="Ferreira P."/>
            <person name="Findley K."/>
            <person name="Foster B."/>
            <person name="Gaskell J."/>
            <person name="Glotzer D."/>
            <person name="Gorecki P."/>
            <person name="Heitman J."/>
            <person name="Hesse C."/>
            <person name="Hori C."/>
            <person name="Igarashi K."/>
            <person name="Jurgens J.A."/>
            <person name="Kallen N."/>
            <person name="Kersten P."/>
            <person name="Kohler A."/>
            <person name="Kuees U."/>
            <person name="Kumar T.K.A."/>
            <person name="Kuo A."/>
            <person name="LaButti K."/>
            <person name="Larrondo L.F."/>
            <person name="Lindquist E."/>
            <person name="Ling A."/>
            <person name="Lombard V."/>
            <person name="Lucas S."/>
            <person name="Lundell T."/>
            <person name="Martin R."/>
            <person name="McLaughlin D.J."/>
            <person name="Morgenstern I."/>
            <person name="Morin E."/>
            <person name="Murat C."/>
            <person name="Nagy L.G."/>
            <person name="Nolan M."/>
            <person name="Ohm R.A."/>
            <person name="Patyshakuliyeva A."/>
            <person name="Rokas A."/>
            <person name="Ruiz-Duenas F.J."/>
            <person name="Sabat G."/>
            <person name="Salamov A."/>
            <person name="Samejima M."/>
            <person name="Schmutz J."/>
            <person name="Slot J.C."/>
            <person name="St John F."/>
            <person name="Stenlid J."/>
            <person name="Sun H."/>
            <person name="Sun S."/>
            <person name="Syed K."/>
            <person name="Tsang A."/>
            <person name="Wiebenga A."/>
            <person name="Young D."/>
            <person name="Pisabarro A."/>
            <person name="Eastwood D.C."/>
            <person name="Martin F."/>
            <person name="Cullen D."/>
            <person name="Grigoriev I.V."/>
            <person name="Hibbett D.S."/>
        </authorList>
    </citation>
    <scope>NUCLEOTIDE SEQUENCE [LARGE SCALE GENOMIC DNA]</scope>
    <source>
        <strain evidence="2">RWD-64-598 SS2</strain>
    </source>
</reference>
<protein>
    <submittedName>
        <fullName evidence="1">Uncharacterized protein</fullName>
    </submittedName>
</protein>
<proteinExistence type="predicted"/>
<dbReference type="Proteomes" id="UP000053558">
    <property type="component" value="Unassembled WGS sequence"/>
</dbReference>
<dbReference type="AlphaFoldDB" id="A0A5M3MR56"/>
<evidence type="ECO:0000313" key="1">
    <source>
        <dbReference type="EMBL" id="EIW81639.1"/>
    </source>
</evidence>
<dbReference type="RefSeq" id="XP_007768938.1">
    <property type="nucleotide sequence ID" value="XM_007770748.1"/>
</dbReference>
<dbReference type="SUPFAM" id="SSF52047">
    <property type="entry name" value="RNI-like"/>
    <property type="match status" value="1"/>
</dbReference>
<dbReference type="EMBL" id="JH711578">
    <property type="protein sequence ID" value="EIW81639.1"/>
    <property type="molecule type" value="Genomic_DNA"/>
</dbReference>
<dbReference type="OrthoDB" id="3365698at2759"/>
<dbReference type="KEGG" id="cput:CONPUDRAFT_144325"/>